<keyword evidence="5" id="KW-0547">Nucleotide-binding</keyword>
<keyword evidence="8" id="KW-0902">Two-component regulatory system</keyword>
<evidence type="ECO:0000313" key="12">
    <source>
        <dbReference type="Proteomes" id="UP001597145"/>
    </source>
</evidence>
<dbReference type="InterPro" id="IPR036890">
    <property type="entry name" value="HATPase_C_sf"/>
</dbReference>
<feature type="transmembrane region" description="Helical" evidence="9">
    <location>
        <begin position="46"/>
        <end position="64"/>
    </location>
</feature>
<dbReference type="SUPFAM" id="SSF55781">
    <property type="entry name" value="GAF domain-like"/>
    <property type="match status" value="1"/>
</dbReference>
<sequence>MADRPGRRARRSLLLSGLLIAVAVLAVGATAVGLGARRPSLPVIEAVAAAALVLGAVAGWVPGLRRGSSRLLVTCAGIAAVAGAVVLGLGALVLVLGRLPNVAEAALVGPAVVAAVIAALLAGPLGRRAAGSVRSALLGARRSPDELLADVAERAGRDVAIDDVLRRLAESMRRDWRLARVELWTDDGTGAELHRGLVVPQPVDTDPDAAAPAPLGRAEQAALQRAGVAGPGWLRVWLPRLLDHRTAGRQLRLAPAVHAGKVLALVLIERAPDADVFTGGDERALAEVARRLAIVLRNRVLDEQLQVTLADLRRTNADLLASRRRLVATADAERRRIERDLHDGAQQHLVALAVGLRLVRDELRSAGNGNGNGSGESEPALLDELDRGVREAIATLRDLAHGIYPPLLRDGGLTEALRVAATRGRAQFVTDGVGRYPEQVEAAVYFCCLEALQNAAKHAPGAHVELRLAADEDTLRFTVTDTGPGFVAGGVPGAGLQNMADRVGAVGGSVECRSAPGAGTTVEGNVPVPEESVAATGVAALGAR</sequence>
<evidence type="ECO:0000256" key="9">
    <source>
        <dbReference type="SAM" id="Phobius"/>
    </source>
</evidence>
<dbReference type="Proteomes" id="UP001597145">
    <property type="component" value="Unassembled WGS sequence"/>
</dbReference>
<evidence type="ECO:0000256" key="5">
    <source>
        <dbReference type="ARBA" id="ARBA00022741"/>
    </source>
</evidence>
<dbReference type="Pfam" id="PF02518">
    <property type="entry name" value="HATPase_c"/>
    <property type="match status" value="1"/>
</dbReference>
<dbReference type="SMART" id="SM00387">
    <property type="entry name" value="HATPase_c"/>
    <property type="match status" value="1"/>
</dbReference>
<evidence type="ECO:0000313" key="11">
    <source>
        <dbReference type="EMBL" id="MFD1532452.1"/>
    </source>
</evidence>
<evidence type="ECO:0000256" key="7">
    <source>
        <dbReference type="ARBA" id="ARBA00022840"/>
    </source>
</evidence>
<dbReference type="Gene3D" id="3.30.565.10">
    <property type="entry name" value="Histidine kinase-like ATPase, C-terminal domain"/>
    <property type="match status" value="1"/>
</dbReference>
<dbReference type="InterPro" id="IPR050482">
    <property type="entry name" value="Sensor_HK_TwoCompSys"/>
</dbReference>
<reference evidence="12" key="1">
    <citation type="journal article" date="2019" name="Int. J. Syst. Evol. Microbiol.">
        <title>The Global Catalogue of Microorganisms (GCM) 10K type strain sequencing project: providing services to taxonomists for standard genome sequencing and annotation.</title>
        <authorList>
            <consortium name="The Broad Institute Genomics Platform"/>
            <consortium name="The Broad Institute Genome Sequencing Center for Infectious Disease"/>
            <person name="Wu L."/>
            <person name="Ma J."/>
        </authorList>
    </citation>
    <scope>NUCLEOTIDE SEQUENCE [LARGE SCALE GENOMIC DNA]</scope>
    <source>
        <strain evidence="12">JCM 12165</strain>
    </source>
</reference>
<name>A0ABW4FQE7_9PSEU</name>
<keyword evidence="9" id="KW-1133">Transmembrane helix</keyword>
<dbReference type="InterPro" id="IPR003594">
    <property type="entry name" value="HATPase_dom"/>
</dbReference>
<organism evidence="11 12">
    <name type="scientific">Pseudonocardia aurantiaca</name>
    <dbReference type="NCBI Taxonomy" id="75290"/>
    <lineage>
        <taxon>Bacteria</taxon>
        <taxon>Bacillati</taxon>
        <taxon>Actinomycetota</taxon>
        <taxon>Actinomycetes</taxon>
        <taxon>Pseudonocardiales</taxon>
        <taxon>Pseudonocardiaceae</taxon>
        <taxon>Pseudonocardia</taxon>
    </lineage>
</organism>
<keyword evidence="4" id="KW-0808">Transferase</keyword>
<evidence type="ECO:0000256" key="6">
    <source>
        <dbReference type="ARBA" id="ARBA00022777"/>
    </source>
</evidence>
<dbReference type="EMBL" id="JBHUCP010000018">
    <property type="protein sequence ID" value="MFD1532452.1"/>
    <property type="molecule type" value="Genomic_DNA"/>
</dbReference>
<dbReference type="SUPFAM" id="SSF55874">
    <property type="entry name" value="ATPase domain of HSP90 chaperone/DNA topoisomerase II/histidine kinase"/>
    <property type="match status" value="1"/>
</dbReference>
<feature type="transmembrane region" description="Helical" evidence="9">
    <location>
        <begin position="102"/>
        <end position="125"/>
    </location>
</feature>
<evidence type="ECO:0000256" key="4">
    <source>
        <dbReference type="ARBA" id="ARBA00022679"/>
    </source>
</evidence>
<keyword evidence="7" id="KW-0067">ATP-binding</keyword>
<protein>
    <recommendedName>
        <fullName evidence="2">histidine kinase</fullName>
        <ecNumber evidence="2">2.7.13.3</ecNumber>
    </recommendedName>
</protein>
<keyword evidence="12" id="KW-1185">Reference proteome</keyword>
<dbReference type="PANTHER" id="PTHR24421">
    <property type="entry name" value="NITRATE/NITRITE SENSOR PROTEIN NARX-RELATED"/>
    <property type="match status" value="1"/>
</dbReference>
<feature type="transmembrane region" description="Helical" evidence="9">
    <location>
        <begin position="71"/>
        <end position="96"/>
    </location>
</feature>
<evidence type="ECO:0000256" key="8">
    <source>
        <dbReference type="ARBA" id="ARBA00023012"/>
    </source>
</evidence>
<feature type="domain" description="Histidine kinase/HSP90-like ATPase" evidence="10">
    <location>
        <begin position="439"/>
        <end position="530"/>
    </location>
</feature>
<evidence type="ECO:0000256" key="1">
    <source>
        <dbReference type="ARBA" id="ARBA00000085"/>
    </source>
</evidence>
<dbReference type="PANTHER" id="PTHR24421:SF10">
    <property type="entry name" value="NITRATE_NITRITE SENSOR PROTEIN NARQ"/>
    <property type="match status" value="1"/>
</dbReference>
<gene>
    <name evidence="11" type="ORF">ACFSCY_23790</name>
</gene>
<comment type="caution">
    <text evidence="11">The sequence shown here is derived from an EMBL/GenBank/DDBJ whole genome shotgun (WGS) entry which is preliminary data.</text>
</comment>
<evidence type="ECO:0000256" key="2">
    <source>
        <dbReference type="ARBA" id="ARBA00012438"/>
    </source>
</evidence>
<keyword evidence="3" id="KW-0597">Phosphoprotein</keyword>
<dbReference type="InterPro" id="IPR011712">
    <property type="entry name" value="Sig_transdc_His_kin_sub3_dim/P"/>
</dbReference>
<keyword evidence="9" id="KW-0812">Transmembrane</keyword>
<dbReference type="CDD" id="cd16917">
    <property type="entry name" value="HATPase_UhpB-NarQ-NarX-like"/>
    <property type="match status" value="1"/>
</dbReference>
<evidence type="ECO:0000259" key="10">
    <source>
        <dbReference type="SMART" id="SM00387"/>
    </source>
</evidence>
<keyword evidence="6 11" id="KW-0418">Kinase</keyword>
<dbReference type="EC" id="2.7.13.3" evidence="2"/>
<accession>A0ABW4FQE7</accession>
<dbReference type="Gene3D" id="1.20.5.1930">
    <property type="match status" value="1"/>
</dbReference>
<comment type="catalytic activity">
    <reaction evidence="1">
        <text>ATP + protein L-histidine = ADP + protein N-phospho-L-histidine.</text>
        <dbReference type="EC" id="2.7.13.3"/>
    </reaction>
</comment>
<keyword evidence="9" id="KW-0472">Membrane</keyword>
<dbReference type="GO" id="GO:0016301">
    <property type="term" value="F:kinase activity"/>
    <property type="evidence" value="ECO:0007669"/>
    <property type="project" value="UniProtKB-KW"/>
</dbReference>
<evidence type="ECO:0000256" key="3">
    <source>
        <dbReference type="ARBA" id="ARBA00022553"/>
    </source>
</evidence>
<proteinExistence type="predicted"/>
<dbReference type="Pfam" id="PF07730">
    <property type="entry name" value="HisKA_3"/>
    <property type="match status" value="1"/>
</dbReference>
<feature type="transmembrane region" description="Helical" evidence="9">
    <location>
        <begin position="12"/>
        <end position="34"/>
    </location>
</feature>
<dbReference type="RefSeq" id="WP_343986455.1">
    <property type="nucleotide sequence ID" value="NZ_BAAAJG010000027.1"/>
</dbReference>